<dbReference type="GO" id="GO:0016567">
    <property type="term" value="P:protein ubiquitination"/>
    <property type="evidence" value="ECO:0007669"/>
    <property type="project" value="InterPro"/>
</dbReference>
<comment type="catalytic activity">
    <reaction evidence="1">
        <text>[E2 ubiquitin-conjugating enzyme]-S-ubiquitinyl-L-cysteine + [acceptor protein]-L-lysine = [E2 ubiquitin-conjugating enzyme]-L-cysteine + [acceptor protein]-N(6)-ubiquitinyl-L-lysine.</text>
        <dbReference type="EC" id="2.3.2.31"/>
    </reaction>
</comment>
<dbReference type="EMBL" id="CDMY01000271">
    <property type="protein sequence ID" value="CEL98464.1"/>
    <property type="molecule type" value="Genomic_DNA"/>
</dbReference>
<keyword evidence="5" id="KW-0677">Repeat</keyword>
<gene>
    <name evidence="12" type="ORF">Vbra_5250</name>
</gene>
<protein>
    <recommendedName>
        <fullName evidence="2">RBR-type E3 ubiquitin transferase</fullName>
        <ecNumber evidence="2">2.3.2.31</ecNumber>
    </recommendedName>
</protein>
<evidence type="ECO:0000256" key="8">
    <source>
        <dbReference type="ARBA" id="ARBA00022833"/>
    </source>
</evidence>
<feature type="domain" description="RING-type" evidence="11">
    <location>
        <begin position="50"/>
        <end position="283"/>
    </location>
</feature>
<dbReference type="SUPFAM" id="SSF57850">
    <property type="entry name" value="RING/U-box"/>
    <property type="match status" value="2"/>
</dbReference>
<dbReference type="InterPro" id="IPR044066">
    <property type="entry name" value="TRIAD_supradom"/>
</dbReference>
<evidence type="ECO:0000256" key="2">
    <source>
        <dbReference type="ARBA" id="ARBA00012251"/>
    </source>
</evidence>
<dbReference type="VEuPathDB" id="CryptoDB:Vbra_5250"/>
<dbReference type="AlphaFoldDB" id="A0A0G4EN58"/>
<evidence type="ECO:0000259" key="11">
    <source>
        <dbReference type="PROSITE" id="PS51873"/>
    </source>
</evidence>
<evidence type="ECO:0000256" key="4">
    <source>
        <dbReference type="ARBA" id="ARBA00022723"/>
    </source>
</evidence>
<dbReference type="GO" id="GO:0061630">
    <property type="term" value="F:ubiquitin protein ligase activity"/>
    <property type="evidence" value="ECO:0007669"/>
    <property type="project" value="UniProtKB-EC"/>
</dbReference>
<organism evidence="12 13">
    <name type="scientific">Vitrella brassicaformis (strain CCMP3155)</name>
    <dbReference type="NCBI Taxonomy" id="1169540"/>
    <lineage>
        <taxon>Eukaryota</taxon>
        <taxon>Sar</taxon>
        <taxon>Alveolata</taxon>
        <taxon>Colpodellida</taxon>
        <taxon>Vitrellaceae</taxon>
        <taxon>Vitrella</taxon>
    </lineage>
</organism>
<reference evidence="12 13" key="1">
    <citation type="submission" date="2014-11" db="EMBL/GenBank/DDBJ databases">
        <authorList>
            <person name="Zhu J."/>
            <person name="Qi W."/>
            <person name="Song R."/>
        </authorList>
    </citation>
    <scope>NUCLEOTIDE SEQUENCE [LARGE SCALE GENOMIC DNA]</scope>
</reference>
<evidence type="ECO:0000256" key="6">
    <source>
        <dbReference type="ARBA" id="ARBA00022771"/>
    </source>
</evidence>
<accession>A0A0G4EN58</accession>
<dbReference type="Pfam" id="PF01485">
    <property type="entry name" value="IBR"/>
    <property type="match status" value="1"/>
</dbReference>
<name>A0A0G4EN58_VITBC</name>
<evidence type="ECO:0000256" key="5">
    <source>
        <dbReference type="ARBA" id="ARBA00022737"/>
    </source>
</evidence>
<evidence type="ECO:0000259" key="10">
    <source>
        <dbReference type="PROSITE" id="PS50089"/>
    </source>
</evidence>
<dbReference type="OrthoDB" id="304870at2759"/>
<keyword evidence="4" id="KW-0479">Metal-binding</keyword>
<dbReference type="PROSITE" id="PS50089">
    <property type="entry name" value="ZF_RING_2"/>
    <property type="match status" value="1"/>
</dbReference>
<proteinExistence type="predicted"/>
<dbReference type="InterPro" id="IPR031127">
    <property type="entry name" value="E3_UB_ligase_RBR"/>
</dbReference>
<evidence type="ECO:0000256" key="3">
    <source>
        <dbReference type="ARBA" id="ARBA00022679"/>
    </source>
</evidence>
<dbReference type="InParanoid" id="A0A0G4EN58"/>
<dbReference type="PhylomeDB" id="A0A0G4EN58"/>
<dbReference type="STRING" id="1169540.A0A0G4EN58"/>
<dbReference type="EC" id="2.3.2.31" evidence="2"/>
<dbReference type="GO" id="GO:0008270">
    <property type="term" value="F:zinc ion binding"/>
    <property type="evidence" value="ECO:0007669"/>
    <property type="project" value="UniProtKB-KW"/>
</dbReference>
<evidence type="ECO:0000313" key="12">
    <source>
        <dbReference type="EMBL" id="CEL98464.1"/>
    </source>
</evidence>
<dbReference type="Proteomes" id="UP000041254">
    <property type="component" value="Unassembled WGS sequence"/>
</dbReference>
<dbReference type="PROSITE" id="PS51873">
    <property type="entry name" value="TRIAD"/>
    <property type="match status" value="1"/>
</dbReference>
<feature type="domain" description="RING-type" evidence="10">
    <location>
        <begin position="54"/>
        <end position="102"/>
    </location>
</feature>
<dbReference type="InterPro" id="IPR013083">
    <property type="entry name" value="Znf_RING/FYVE/PHD"/>
</dbReference>
<evidence type="ECO:0000256" key="9">
    <source>
        <dbReference type="PROSITE-ProRule" id="PRU00175"/>
    </source>
</evidence>
<evidence type="ECO:0000313" key="13">
    <source>
        <dbReference type="Proteomes" id="UP000041254"/>
    </source>
</evidence>
<evidence type="ECO:0000256" key="7">
    <source>
        <dbReference type="ARBA" id="ARBA00022786"/>
    </source>
</evidence>
<dbReference type="Gene3D" id="3.30.40.10">
    <property type="entry name" value="Zinc/RING finger domain, C3HC4 (zinc finger)"/>
    <property type="match status" value="1"/>
</dbReference>
<evidence type="ECO:0000256" key="1">
    <source>
        <dbReference type="ARBA" id="ARBA00001798"/>
    </source>
</evidence>
<keyword evidence="6 9" id="KW-0863">Zinc-finger</keyword>
<keyword evidence="3" id="KW-0808">Transferase</keyword>
<keyword evidence="13" id="KW-1185">Reference proteome</keyword>
<keyword evidence="7" id="KW-0833">Ubl conjugation pathway</keyword>
<keyword evidence="8" id="KW-0862">Zinc</keyword>
<dbReference type="InterPro" id="IPR001841">
    <property type="entry name" value="Znf_RING"/>
</dbReference>
<dbReference type="InterPro" id="IPR002867">
    <property type="entry name" value="IBR_dom"/>
</dbReference>
<sequence length="295" mass="32923">MLFQACLRSLSLCAMDSPSQELQEQIETDREMAMKLQAMADNSRMISALGCFTCLLCKEECSLDKCLTEFKCGHRLCKDCSLDFVESVIDHGTGSASDLSCPEVNDEMKRCGEPMTEEQLQLLLTPKQYERFNRLRIRNLSFGEDEERIECPIMVNKASCGALFIIGKDQKKVTCPTCEKTICLACMAEAHTGTCEEYQKWKAENSQADEKFVQFTQKENCQRCPTCKAWGKLGPGDGCNCIRCQTRQCRSQTSFCNHCGQLIKSTDHSMSGNAHFGIHGSYATGCVNKPNPGSV</sequence>
<dbReference type="Gene3D" id="2.20.25.20">
    <property type="match status" value="1"/>
</dbReference>
<dbReference type="PANTHER" id="PTHR11685">
    <property type="entry name" value="RBR FAMILY RING FINGER AND IBR DOMAIN-CONTAINING"/>
    <property type="match status" value="1"/>
</dbReference>